<dbReference type="AlphaFoldDB" id="A0A7G9GJI0"/>
<dbReference type="Pfam" id="PF01381">
    <property type="entry name" value="HTH_3"/>
    <property type="match status" value="1"/>
</dbReference>
<dbReference type="InterPro" id="IPR011992">
    <property type="entry name" value="EF-hand-dom_pair"/>
</dbReference>
<dbReference type="CDD" id="cd00093">
    <property type="entry name" value="HTH_XRE"/>
    <property type="match status" value="1"/>
</dbReference>
<protein>
    <submittedName>
        <fullName evidence="3">Helix-turn-helix transcriptional regulator</fullName>
    </submittedName>
</protein>
<organism evidence="3 4">
    <name type="scientific">[Eubacterium] hominis</name>
    <dbReference type="NCBI Taxonomy" id="2764325"/>
    <lineage>
        <taxon>Bacteria</taxon>
        <taxon>Bacillati</taxon>
        <taxon>Bacillota</taxon>
        <taxon>Erysipelotrichia</taxon>
        <taxon>Erysipelotrichales</taxon>
        <taxon>Erysipelotrichaceae</taxon>
        <taxon>Amedibacillus</taxon>
    </lineage>
</organism>
<dbReference type="RefSeq" id="WP_117453288.1">
    <property type="nucleotide sequence ID" value="NZ_CP060636.1"/>
</dbReference>
<feature type="domain" description="HTH cro/C1-type" evidence="2">
    <location>
        <begin position="7"/>
        <end position="66"/>
    </location>
</feature>
<keyword evidence="1" id="KW-0238">DNA-binding</keyword>
<dbReference type="InterPro" id="IPR010982">
    <property type="entry name" value="Lambda_DNA-bd_dom_sf"/>
</dbReference>
<dbReference type="PROSITE" id="PS50943">
    <property type="entry name" value="HTH_CROC1"/>
    <property type="match status" value="1"/>
</dbReference>
<gene>
    <name evidence="3" type="ORF">H9Q80_11805</name>
</gene>
<name>A0A7G9GJI0_9FIRM</name>
<evidence type="ECO:0000313" key="3">
    <source>
        <dbReference type="EMBL" id="QNM10962.1"/>
    </source>
</evidence>
<accession>A0A7G9GJI0</accession>
<dbReference type="PANTHER" id="PTHR46797">
    <property type="entry name" value="HTH-TYPE TRANSCRIPTIONAL REGULATOR"/>
    <property type="match status" value="1"/>
</dbReference>
<evidence type="ECO:0000259" key="2">
    <source>
        <dbReference type="PROSITE" id="PS50943"/>
    </source>
</evidence>
<dbReference type="KEGG" id="ehn:H9Q80_11805"/>
<dbReference type="Gene3D" id="1.10.260.40">
    <property type="entry name" value="lambda repressor-like DNA-binding domains"/>
    <property type="match status" value="1"/>
</dbReference>
<dbReference type="SUPFAM" id="SSF47473">
    <property type="entry name" value="EF-hand"/>
    <property type="match status" value="1"/>
</dbReference>
<dbReference type="GO" id="GO:0003700">
    <property type="term" value="F:DNA-binding transcription factor activity"/>
    <property type="evidence" value="ECO:0007669"/>
    <property type="project" value="TreeGrafter"/>
</dbReference>
<reference evidence="3 4" key="1">
    <citation type="submission" date="2020-08" db="EMBL/GenBank/DDBJ databases">
        <authorList>
            <person name="Liu C."/>
            <person name="Sun Q."/>
        </authorList>
    </citation>
    <scope>NUCLEOTIDE SEQUENCE [LARGE SCALE GENOMIC DNA]</scope>
    <source>
        <strain evidence="3 4">NSJ-61</strain>
    </source>
</reference>
<dbReference type="GO" id="GO:0003677">
    <property type="term" value="F:DNA binding"/>
    <property type="evidence" value="ECO:0007669"/>
    <property type="project" value="UniProtKB-KW"/>
</dbReference>
<dbReference type="InterPro" id="IPR001387">
    <property type="entry name" value="Cro/C1-type_HTH"/>
</dbReference>
<proteinExistence type="predicted"/>
<dbReference type="SMART" id="SM00530">
    <property type="entry name" value="HTH_XRE"/>
    <property type="match status" value="1"/>
</dbReference>
<dbReference type="Proteomes" id="UP000515856">
    <property type="component" value="Chromosome"/>
</dbReference>
<keyword evidence="4" id="KW-1185">Reference proteome</keyword>
<sequence length="144" mass="17214">MNIGERIKYVRMLRGMRQEELAGKVGLGYNENGRTRISQYENGKRTPKEDMLEKISEALDVESYYLSTKEHTAILDFIFMLFDFDQDNLFNITKENERYLIDLDYNILLDDLMEEWMQKKADLRSGKISKEEYIDWKINYTGKK</sequence>
<evidence type="ECO:0000256" key="1">
    <source>
        <dbReference type="ARBA" id="ARBA00023125"/>
    </source>
</evidence>
<dbReference type="PANTHER" id="PTHR46797:SF1">
    <property type="entry name" value="METHYLPHOSPHONATE SYNTHASE"/>
    <property type="match status" value="1"/>
</dbReference>
<dbReference type="GO" id="GO:0005829">
    <property type="term" value="C:cytosol"/>
    <property type="evidence" value="ECO:0007669"/>
    <property type="project" value="TreeGrafter"/>
</dbReference>
<dbReference type="SUPFAM" id="SSF47413">
    <property type="entry name" value="lambda repressor-like DNA-binding domains"/>
    <property type="match status" value="1"/>
</dbReference>
<dbReference type="InterPro" id="IPR050807">
    <property type="entry name" value="TransReg_Diox_bact_type"/>
</dbReference>
<dbReference type="EMBL" id="CP060636">
    <property type="protein sequence ID" value="QNM10962.1"/>
    <property type="molecule type" value="Genomic_DNA"/>
</dbReference>
<evidence type="ECO:0000313" key="4">
    <source>
        <dbReference type="Proteomes" id="UP000515856"/>
    </source>
</evidence>